<dbReference type="Proteomes" id="UP000033722">
    <property type="component" value="Unassembled WGS sequence"/>
</dbReference>
<protein>
    <submittedName>
        <fullName evidence="2">Uncharacterized protein</fullName>
    </submittedName>
</protein>
<evidence type="ECO:0000313" key="3">
    <source>
        <dbReference type="EMBL" id="KJV85971.1"/>
    </source>
</evidence>
<dbReference type="EMBL" id="LAOD01000044">
    <property type="protein sequence ID" value="KJV79849.1"/>
    <property type="molecule type" value="Genomic_DNA"/>
</dbReference>
<keyword evidence="1" id="KW-0812">Transmembrane</keyword>
<feature type="transmembrane region" description="Helical" evidence="1">
    <location>
        <begin position="18"/>
        <end position="37"/>
    </location>
</feature>
<dbReference type="EMBL" id="LAOD01000017">
    <property type="protein sequence ID" value="KJV85971.1"/>
    <property type="molecule type" value="Genomic_DNA"/>
</dbReference>
<comment type="caution">
    <text evidence="2">The sequence shown here is derived from an EMBL/GenBank/DDBJ whole genome shotgun (WGS) entry which is preliminary data.</text>
</comment>
<evidence type="ECO:0000313" key="4">
    <source>
        <dbReference type="Proteomes" id="UP000033722"/>
    </source>
</evidence>
<sequence length="53" mass="6063">MSLLEDPFISVSDQQGTYYTNTAFYLIILFSTIFRLVDSIPSPSKGRDIYQIP</sequence>
<proteinExistence type="predicted"/>
<keyword evidence="1" id="KW-0472">Membrane</keyword>
<dbReference type="PATRIC" id="fig|1359157.3.peg.1570"/>
<reference evidence="2 4" key="1">
    <citation type="submission" date="2015-01" db="EMBL/GenBank/DDBJ databases">
        <title>Genome Sequencing of Rickettsiales.</title>
        <authorList>
            <person name="Daugherty S.C."/>
            <person name="Su Q."/>
            <person name="Abolude K."/>
            <person name="Beier-Sexton M."/>
            <person name="Carlyon J.A."/>
            <person name="Carter R."/>
            <person name="Day N.P."/>
            <person name="Dumler S.J."/>
            <person name="Dyachenko V."/>
            <person name="Godinez A."/>
            <person name="Kurtti T.J."/>
            <person name="Lichay M."/>
            <person name="Mullins K.E."/>
            <person name="Ott S."/>
            <person name="Pappas-Brown V."/>
            <person name="Paris D.H."/>
            <person name="Patel P."/>
            <person name="Richards A.L."/>
            <person name="Sadzewicz L."/>
            <person name="Sears K."/>
            <person name="Seidman D."/>
            <person name="Sengamalay N."/>
            <person name="Stenos J."/>
            <person name="Tallon L.J."/>
            <person name="Vincent G."/>
            <person name="Fraser C.M."/>
            <person name="Munderloh U."/>
            <person name="Dunning-Hotopp J.C."/>
        </authorList>
    </citation>
    <scope>NUCLEOTIDE SEQUENCE [LARGE SCALE GENOMIC DNA]</scope>
    <source>
        <strain evidence="2 4">CRT53-1</strain>
    </source>
</reference>
<evidence type="ECO:0000313" key="2">
    <source>
        <dbReference type="EMBL" id="KJV79849.1"/>
    </source>
</evidence>
<gene>
    <name evidence="3" type="ORF">APHCRT_0821</name>
    <name evidence="2" type="ORF">APHCRT_1636</name>
</gene>
<keyword evidence="1" id="KW-1133">Transmembrane helix</keyword>
<accession>A0A0F3PKW8</accession>
<dbReference type="AlphaFoldDB" id="A0A0F3PKW8"/>
<name>A0A0F3PKW8_ANAPH</name>
<organism evidence="2 4">
    <name type="scientific">Anaplasma phagocytophilum str. CRT53-1</name>
    <dbReference type="NCBI Taxonomy" id="1359157"/>
    <lineage>
        <taxon>Bacteria</taxon>
        <taxon>Pseudomonadati</taxon>
        <taxon>Pseudomonadota</taxon>
        <taxon>Alphaproteobacteria</taxon>
        <taxon>Rickettsiales</taxon>
        <taxon>Anaplasmataceae</taxon>
        <taxon>Anaplasma</taxon>
        <taxon>phagocytophilum group</taxon>
    </lineage>
</organism>
<evidence type="ECO:0000256" key="1">
    <source>
        <dbReference type="SAM" id="Phobius"/>
    </source>
</evidence>